<evidence type="ECO:0000256" key="1">
    <source>
        <dbReference type="ARBA" id="ARBA00022723"/>
    </source>
</evidence>
<dbReference type="GO" id="GO:0000435">
    <property type="term" value="P:positive regulation of transcription from RNA polymerase II promoter by galactose"/>
    <property type="evidence" value="ECO:0007669"/>
    <property type="project" value="TreeGrafter"/>
</dbReference>
<dbReference type="Pfam" id="PF04082">
    <property type="entry name" value="Fungal_trans"/>
    <property type="match status" value="1"/>
</dbReference>
<keyword evidence="2" id="KW-0805">Transcription regulation</keyword>
<dbReference type="CDD" id="cd12148">
    <property type="entry name" value="fungal_TF_MHR"/>
    <property type="match status" value="1"/>
</dbReference>
<dbReference type="InterPro" id="IPR051127">
    <property type="entry name" value="Fungal_SecMet_Regulators"/>
</dbReference>
<dbReference type="InterPro" id="IPR001138">
    <property type="entry name" value="Zn2Cys6_DnaBD"/>
</dbReference>
<protein>
    <recommendedName>
        <fullName evidence="6">Zn(2)-C6 fungal-type domain-containing protein</fullName>
    </recommendedName>
</protein>
<evidence type="ECO:0000256" key="4">
    <source>
        <dbReference type="ARBA" id="ARBA00023242"/>
    </source>
</evidence>
<feature type="region of interest" description="Disordered" evidence="5">
    <location>
        <begin position="187"/>
        <end position="210"/>
    </location>
</feature>
<feature type="domain" description="Zn(2)-C6 fungal-type" evidence="6">
    <location>
        <begin position="9"/>
        <end position="40"/>
    </location>
</feature>
<evidence type="ECO:0000259" key="6">
    <source>
        <dbReference type="PROSITE" id="PS50048"/>
    </source>
</evidence>
<dbReference type="GO" id="GO:0000981">
    <property type="term" value="F:DNA-binding transcription factor activity, RNA polymerase II-specific"/>
    <property type="evidence" value="ECO:0007669"/>
    <property type="project" value="InterPro"/>
</dbReference>
<dbReference type="GO" id="GO:0006351">
    <property type="term" value="P:DNA-templated transcription"/>
    <property type="evidence" value="ECO:0007669"/>
    <property type="project" value="InterPro"/>
</dbReference>
<feature type="compositionally biased region" description="Polar residues" evidence="5">
    <location>
        <begin position="187"/>
        <end position="197"/>
    </location>
</feature>
<organism evidence="7 8">
    <name type="scientific">Beauveria bassiana</name>
    <name type="common">White muscardine disease fungus</name>
    <name type="synonym">Tritirachium shiotae</name>
    <dbReference type="NCBI Taxonomy" id="176275"/>
    <lineage>
        <taxon>Eukaryota</taxon>
        <taxon>Fungi</taxon>
        <taxon>Dikarya</taxon>
        <taxon>Ascomycota</taxon>
        <taxon>Pezizomycotina</taxon>
        <taxon>Sordariomycetes</taxon>
        <taxon>Hypocreomycetidae</taxon>
        <taxon>Hypocreales</taxon>
        <taxon>Cordycipitaceae</taxon>
        <taxon>Beauveria</taxon>
    </lineage>
</organism>
<accession>A0A2S7YFP2</accession>
<sequence>MRRQKVPTACDNCRRRKVKCDGHQPRCRPCLMRMDTSCVYSRQHNPRPRERVLLPQLPVPPNPSETASVAKTTAGTNSAFNSSLHTPIGRCDISNLVVEADAREGIFFSGSPGSADVVSHTTAASGRVPISALSAGAPRITPDDADADAMTGEVGDSSTSAKFFGSSSAVSFMRQINAAIDTLLDGSHTSAPSQTNDTLRRTKSNSARNEPMLDPLAYTLPARKFADALITDYYASVWAILPVHDWTIFKEAYTDMWLGKSSALISESEMYCMTNLSFALGSQFSQNIPPQQRRELGQTFWKRAEAIFDSRLRSAPSMEGVQCLLMMGLFLQGASDSHRCWMTVGSAIRMAQSLGLHSSSSANTNASFREIEIGRRVWHGCVFMDRVLSMTFGRPSMIANWLSDAVPLPLMIDDEFLDTQRQATASRPDGETSRVGFFIFSLELYSIVNDFLLELYMDPLSRAVKAKTSLSTVIGYDDRLEKWLNSIPEFLRWSSQSPVDDFILQRQRIVLRARYLHARITLLRPIVAEFYLKQPKSDDSGIHPDANTCLSQTLVERCSALCFEAAREIINMIYANLNLETLIGPVPAWWFTVLFVYSAATALLAERFGPTGSGPRSGQSWSSASTWDQAMQLLKAYARVGESAERCVAALEILSAKFQSHASDRQTQHADDQVSTTQRESGLDIAQPMHQEFPDIAALPTDFDLNAIDLDISDMIWLNATVGDIIF</sequence>
<dbReference type="PANTHER" id="PTHR47424">
    <property type="entry name" value="REGULATORY PROTEIN GAL4"/>
    <property type="match status" value="1"/>
</dbReference>
<evidence type="ECO:0000313" key="7">
    <source>
        <dbReference type="EMBL" id="PQK14743.1"/>
    </source>
</evidence>
<dbReference type="Gene3D" id="4.10.240.10">
    <property type="entry name" value="Zn(2)-C6 fungal-type DNA-binding domain"/>
    <property type="match status" value="1"/>
</dbReference>
<dbReference type="GO" id="GO:0008270">
    <property type="term" value="F:zinc ion binding"/>
    <property type="evidence" value="ECO:0007669"/>
    <property type="project" value="InterPro"/>
</dbReference>
<keyword evidence="3" id="KW-0804">Transcription</keyword>
<dbReference type="GO" id="GO:0000978">
    <property type="term" value="F:RNA polymerase II cis-regulatory region sequence-specific DNA binding"/>
    <property type="evidence" value="ECO:0007669"/>
    <property type="project" value="TreeGrafter"/>
</dbReference>
<evidence type="ECO:0000256" key="5">
    <source>
        <dbReference type="SAM" id="MobiDB-lite"/>
    </source>
</evidence>
<keyword evidence="1" id="KW-0479">Metal-binding</keyword>
<dbReference type="AlphaFoldDB" id="A0A2S7YFP2"/>
<name>A0A2S7YFP2_BEABA</name>
<reference evidence="7 8" key="1">
    <citation type="submission" date="2016-07" db="EMBL/GenBank/DDBJ databases">
        <title>Comparative genomics of the entomopathogenic fungus Beauveria bassiana.</title>
        <authorList>
            <person name="Valero Jimenez C.A."/>
            <person name="Zwaan B.J."/>
            <person name="Van Kan J.A."/>
            <person name="Takken W."/>
            <person name="Debets A.J."/>
            <person name="Schoustra S.E."/>
            <person name="Koenraadt C.J."/>
        </authorList>
    </citation>
    <scope>NUCLEOTIDE SEQUENCE [LARGE SCALE GENOMIC DNA]</scope>
    <source>
        <strain evidence="7 8">ARSEF 8028</strain>
    </source>
</reference>
<gene>
    <name evidence="7" type="ORF">BB8028_0005g02720</name>
</gene>
<evidence type="ECO:0000256" key="2">
    <source>
        <dbReference type="ARBA" id="ARBA00023015"/>
    </source>
</evidence>
<proteinExistence type="predicted"/>
<keyword evidence="4" id="KW-0539">Nucleus</keyword>
<dbReference type="SMART" id="SM00906">
    <property type="entry name" value="Fungal_trans"/>
    <property type="match status" value="1"/>
</dbReference>
<dbReference type="SUPFAM" id="SSF57701">
    <property type="entry name" value="Zn2/Cys6 DNA-binding domain"/>
    <property type="match status" value="1"/>
</dbReference>
<dbReference type="PROSITE" id="PS50048">
    <property type="entry name" value="ZN2_CY6_FUNGAL_2"/>
    <property type="match status" value="1"/>
</dbReference>
<evidence type="ECO:0000256" key="3">
    <source>
        <dbReference type="ARBA" id="ARBA00023163"/>
    </source>
</evidence>
<dbReference type="PROSITE" id="PS00463">
    <property type="entry name" value="ZN2_CY6_FUNGAL_1"/>
    <property type="match status" value="1"/>
</dbReference>
<dbReference type="EMBL" id="JRHA01000005">
    <property type="protein sequence ID" value="PQK14743.1"/>
    <property type="molecule type" value="Genomic_DNA"/>
</dbReference>
<evidence type="ECO:0000313" key="8">
    <source>
        <dbReference type="Proteomes" id="UP000237441"/>
    </source>
</evidence>
<dbReference type="Proteomes" id="UP000237441">
    <property type="component" value="Unassembled WGS sequence"/>
</dbReference>
<dbReference type="InterPro" id="IPR036864">
    <property type="entry name" value="Zn2-C6_fun-type_DNA-bd_sf"/>
</dbReference>
<dbReference type="SMART" id="SM00066">
    <property type="entry name" value="GAL4"/>
    <property type="match status" value="1"/>
</dbReference>
<comment type="caution">
    <text evidence="7">The sequence shown here is derived from an EMBL/GenBank/DDBJ whole genome shotgun (WGS) entry which is preliminary data.</text>
</comment>
<dbReference type="InterPro" id="IPR007219">
    <property type="entry name" value="XnlR_reg_dom"/>
</dbReference>
<dbReference type="Pfam" id="PF00172">
    <property type="entry name" value="Zn_clus"/>
    <property type="match status" value="1"/>
</dbReference>
<dbReference type="PANTHER" id="PTHR47424:SF4">
    <property type="entry name" value="ZN(II)2CYS6 TRANSCRIPTION FACTOR (EUROFUNG)"/>
    <property type="match status" value="1"/>
</dbReference>
<dbReference type="OrthoDB" id="4870855at2759"/>
<dbReference type="GO" id="GO:0005634">
    <property type="term" value="C:nucleus"/>
    <property type="evidence" value="ECO:0007669"/>
    <property type="project" value="TreeGrafter"/>
</dbReference>
<dbReference type="PROSITE" id="PS50216">
    <property type="entry name" value="DHHC"/>
    <property type="match status" value="1"/>
</dbReference>
<dbReference type="CDD" id="cd00067">
    <property type="entry name" value="GAL4"/>
    <property type="match status" value="1"/>
</dbReference>